<dbReference type="Ensembl" id="ENSSLUT00000035073.1">
    <property type="protein sequence ID" value="ENSSLUP00000034016.1"/>
    <property type="gene ID" value="ENSSLUG00000015119.1"/>
</dbReference>
<dbReference type="InterPro" id="IPR036179">
    <property type="entry name" value="Ig-like_dom_sf"/>
</dbReference>
<evidence type="ECO:0000256" key="10">
    <source>
        <dbReference type="ARBA" id="ARBA00023319"/>
    </source>
</evidence>
<reference evidence="14" key="2">
    <citation type="submission" date="2025-09" db="UniProtKB">
        <authorList>
            <consortium name="Ensembl"/>
        </authorList>
    </citation>
    <scope>IDENTIFICATION</scope>
</reference>
<evidence type="ECO:0000313" key="15">
    <source>
        <dbReference type="Proteomes" id="UP000694568"/>
    </source>
</evidence>
<dbReference type="AlphaFoldDB" id="A0A8D0D2N7"/>
<protein>
    <recommendedName>
        <fullName evidence="13">Ig-like domain-containing protein</fullName>
    </recommendedName>
</protein>
<feature type="domain" description="Ig-like" evidence="13">
    <location>
        <begin position="20"/>
        <end position="121"/>
    </location>
</feature>
<comment type="subcellular location">
    <subcellularLocation>
        <location evidence="1">Cell membrane</location>
    </subcellularLocation>
    <subcellularLocation>
        <location evidence="2">Secreted</location>
    </subcellularLocation>
</comment>
<keyword evidence="5 12" id="KW-0732">Signal</keyword>
<keyword evidence="11" id="KW-1280">Immunoglobulin</keyword>
<dbReference type="PANTHER" id="PTHR23266">
    <property type="entry name" value="IMMUNOGLOBULIN HEAVY CHAIN"/>
    <property type="match status" value="1"/>
</dbReference>
<dbReference type="Proteomes" id="UP000694568">
    <property type="component" value="Unplaced"/>
</dbReference>
<accession>A0A8D0D2N7</accession>
<proteinExistence type="predicted"/>
<evidence type="ECO:0000256" key="8">
    <source>
        <dbReference type="ARBA" id="ARBA00023136"/>
    </source>
</evidence>
<dbReference type="InterPro" id="IPR013106">
    <property type="entry name" value="Ig_V-set"/>
</dbReference>
<dbReference type="GeneTree" id="ENSGT00940000163849"/>
<keyword evidence="6" id="KW-0391">Immunity</keyword>
<evidence type="ECO:0000256" key="6">
    <source>
        <dbReference type="ARBA" id="ARBA00022859"/>
    </source>
</evidence>
<evidence type="ECO:0000256" key="1">
    <source>
        <dbReference type="ARBA" id="ARBA00004236"/>
    </source>
</evidence>
<name>A0A8D0D2N7_SANLU</name>
<keyword evidence="10" id="KW-0393">Immunoglobulin domain</keyword>
<dbReference type="Gene3D" id="2.60.40.10">
    <property type="entry name" value="Immunoglobulins"/>
    <property type="match status" value="1"/>
</dbReference>
<evidence type="ECO:0000256" key="12">
    <source>
        <dbReference type="SAM" id="SignalP"/>
    </source>
</evidence>
<dbReference type="GO" id="GO:0005886">
    <property type="term" value="C:plasma membrane"/>
    <property type="evidence" value="ECO:0007669"/>
    <property type="project" value="UniProtKB-SubCell"/>
</dbReference>
<keyword evidence="7" id="KW-1064">Adaptive immunity</keyword>
<evidence type="ECO:0000256" key="4">
    <source>
        <dbReference type="ARBA" id="ARBA00022525"/>
    </source>
</evidence>
<dbReference type="InterPro" id="IPR013783">
    <property type="entry name" value="Ig-like_fold"/>
</dbReference>
<organism evidence="14 15">
    <name type="scientific">Sander lucioperca</name>
    <name type="common">Pike-perch</name>
    <name type="synonym">Perca lucioperca</name>
    <dbReference type="NCBI Taxonomy" id="283035"/>
    <lineage>
        <taxon>Eukaryota</taxon>
        <taxon>Metazoa</taxon>
        <taxon>Chordata</taxon>
        <taxon>Craniata</taxon>
        <taxon>Vertebrata</taxon>
        <taxon>Euteleostomi</taxon>
        <taxon>Actinopterygii</taxon>
        <taxon>Neopterygii</taxon>
        <taxon>Teleostei</taxon>
        <taxon>Neoteleostei</taxon>
        <taxon>Acanthomorphata</taxon>
        <taxon>Eupercaria</taxon>
        <taxon>Perciformes</taxon>
        <taxon>Percoidei</taxon>
        <taxon>Percidae</taxon>
        <taxon>Luciopercinae</taxon>
        <taxon>Sander</taxon>
    </lineage>
</organism>
<keyword evidence="9" id="KW-1015">Disulfide bond</keyword>
<feature type="chain" id="PRO_5033998223" description="Ig-like domain-containing protein" evidence="12">
    <location>
        <begin position="21"/>
        <end position="121"/>
    </location>
</feature>
<keyword evidence="8" id="KW-0472">Membrane</keyword>
<evidence type="ECO:0000256" key="7">
    <source>
        <dbReference type="ARBA" id="ARBA00023130"/>
    </source>
</evidence>
<reference evidence="14" key="1">
    <citation type="submission" date="2025-08" db="UniProtKB">
        <authorList>
            <consortium name="Ensembl"/>
        </authorList>
    </citation>
    <scope>IDENTIFICATION</scope>
</reference>
<keyword evidence="15" id="KW-1185">Reference proteome</keyword>
<evidence type="ECO:0000256" key="11">
    <source>
        <dbReference type="ARBA" id="ARBA00043265"/>
    </source>
</evidence>
<evidence type="ECO:0000313" key="14">
    <source>
        <dbReference type="Ensembl" id="ENSSLUP00000034016.1"/>
    </source>
</evidence>
<evidence type="ECO:0000256" key="2">
    <source>
        <dbReference type="ARBA" id="ARBA00004613"/>
    </source>
</evidence>
<dbReference type="SUPFAM" id="SSF48726">
    <property type="entry name" value="Immunoglobulin"/>
    <property type="match status" value="1"/>
</dbReference>
<evidence type="ECO:0000256" key="3">
    <source>
        <dbReference type="ARBA" id="ARBA00022475"/>
    </source>
</evidence>
<keyword evidence="4" id="KW-0964">Secreted</keyword>
<evidence type="ECO:0000259" key="13">
    <source>
        <dbReference type="PROSITE" id="PS50835"/>
    </source>
</evidence>
<dbReference type="PROSITE" id="PS50835">
    <property type="entry name" value="IG_LIKE"/>
    <property type="match status" value="1"/>
</dbReference>
<dbReference type="InterPro" id="IPR050199">
    <property type="entry name" value="IgHV"/>
</dbReference>
<evidence type="ECO:0000256" key="9">
    <source>
        <dbReference type="ARBA" id="ARBA00023157"/>
    </source>
</evidence>
<dbReference type="GO" id="GO:0019814">
    <property type="term" value="C:immunoglobulin complex"/>
    <property type="evidence" value="ECO:0007669"/>
    <property type="project" value="UniProtKB-KW"/>
</dbReference>
<sequence>MENTIIWSLLFVVTIHGVWSEIKLDQSPSEVKRPGETVKMSCIISGYSMTSKNIHWIQQRPGEALEWIGWMNTGSNSASYGSSFQSRFIMTEDVPSSTQYLEVQSLTAADSAVYFCARQTQ</sequence>
<dbReference type="Pfam" id="PF07686">
    <property type="entry name" value="V-set"/>
    <property type="match status" value="1"/>
</dbReference>
<dbReference type="FunFam" id="2.60.40.10:FF:001072">
    <property type="entry name" value="Immunoglobulin heavy variable V1-24"/>
    <property type="match status" value="1"/>
</dbReference>
<keyword evidence="3" id="KW-1003">Cell membrane</keyword>
<dbReference type="GO" id="GO:0002250">
    <property type="term" value="P:adaptive immune response"/>
    <property type="evidence" value="ECO:0007669"/>
    <property type="project" value="UniProtKB-KW"/>
</dbReference>
<dbReference type="SMART" id="SM00406">
    <property type="entry name" value="IGv"/>
    <property type="match status" value="1"/>
</dbReference>
<feature type="signal peptide" evidence="12">
    <location>
        <begin position="1"/>
        <end position="20"/>
    </location>
</feature>
<dbReference type="InterPro" id="IPR007110">
    <property type="entry name" value="Ig-like_dom"/>
</dbReference>
<evidence type="ECO:0000256" key="5">
    <source>
        <dbReference type="ARBA" id="ARBA00022729"/>
    </source>
</evidence>
<dbReference type="GO" id="GO:0005576">
    <property type="term" value="C:extracellular region"/>
    <property type="evidence" value="ECO:0007669"/>
    <property type="project" value="UniProtKB-SubCell"/>
</dbReference>